<dbReference type="Proteomes" id="UP001221142">
    <property type="component" value="Unassembled WGS sequence"/>
</dbReference>
<organism evidence="3 4">
    <name type="scientific">Roridomyces roridus</name>
    <dbReference type="NCBI Taxonomy" id="1738132"/>
    <lineage>
        <taxon>Eukaryota</taxon>
        <taxon>Fungi</taxon>
        <taxon>Dikarya</taxon>
        <taxon>Basidiomycota</taxon>
        <taxon>Agaricomycotina</taxon>
        <taxon>Agaricomycetes</taxon>
        <taxon>Agaricomycetidae</taxon>
        <taxon>Agaricales</taxon>
        <taxon>Marasmiineae</taxon>
        <taxon>Mycenaceae</taxon>
        <taxon>Roridomyces</taxon>
    </lineage>
</organism>
<feature type="compositionally biased region" description="Low complexity" evidence="2">
    <location>
        <begin position="239"/>
        <end position="270"/>
    </location>
</feature>
<evidence type="ECO:0000313" key="3">
    <source>
        <dbReference type="EMBL" id="KAJ7635394.1"/>
    </source>
</evidence>
<keyword evidence="4" id="KW-1185">Reference proteome</keyword>
<feature type="coiled-coil region" evidence="1">
    <location>
        <begin position="348"/>
        <end position="417"/>
    </location>
</feature>
<feature type="region of interest" description="Disordered" evidence="2">
    <location>
        <begin position="164"/>
        <end position="280"/>
    </location>
</feature>
<reference evidence="3" key="1">
    <citation type="submission" date="2023-03" db="EMBL/GenBank/DDBJ databases">
        <title>Massive genome expansion in bonnet fungi (Mycena s.s.) driven by repeated elements and novel gene families across ecological guilds.</title>
        <authorList>
            <consortium name="Lawrence Berkeley National Laboratory"/>
            <person name="Harder C.B."/>
            <person name="Miyauchi S."/>
            <person name="Viragh M."/>
            <person name="Kuo A."/>
            <person name="Thoen E."/>
            <person name="Andreopoulos B."/>
            <person name="Lu D."/>
            <person name="Skrede I."/>
            <person name="Drula E."/>
            <person name="Henrissat B."/>
            <person name="Morin E."/>
            <person name="Kohler A."/>
            <person name="Barry K."/>
            <person name="LaButti K."/>
            <person name="Morin E."/>
            <person name="Salamov A."/>
            <person name="Lipzen A."/>
            <person name="Mereny Z."/>
            <person name="Hegedus B."/>
            <person name="Baldrian P."/>
            <person name="Stursova M."/>
            <person name="Weitz H."/>
            <person name="Taylor A."/>
            <person name="Grigoriev I.V."/>
            <person name="Nagy L.G."/>
            <person name="Martin F."/>
            <person name="Kauserud H."/>
        </authorList>
    </citation>
    <scope>NUCLEOTIDE SEQUENCE</scope>
    <source>
        <strain evidence="3">9284</strain>
    </source>
</reference>
<dbReference type="EMBL" id="JARKIF010000007">
    <property type="protein sequence ID" value="KAJ7635394.1"/>
    <property type="molecule type" value="Genomic_DNA"/>
</dbReference>
<dbReference type="AlphaFoldDB" id="A0AAD7C0N4"/>
<evidence type="ECO:0000256" key="2">
    <source>
        <dbReference type="SAM" id="MobiDB-lite"/>
    </source>
</evidence>
<gene>
    <name evidence="3" type="ORF">FB45DRAFT_911418</name>
</gene>
<proteinExistence type="predicted"/>
<keyword evidence="1" id="KW-0175">Coiled coil</keyword>
<accession>A0AAD7C0N4</accession>
<name>A0AAD7C0N4_9AGAR</name>
<comment type="caution">
    <text evidence="3">The sequence shown here is derived from an EMBL/GenBank/DDBJ whole genome shotgun (WGS) entry which is preliminary data.</text>
</comment>
<evidence type="ECO:0000313" key="4">
    <source>
        <dbReference type="Proteomes" id="UP001221142"/>
    </source>
</evidence>
<evidence type="ECO:0000256" key="1">
    <source>
        <dbReference type="SAM" id="Coils"/>
    </source>
</evidence>
<protein>
    <submittedName>
        <fullName evidence="3">Uncharacterized protein</fullName>
    </submittedName>
</protein>
<sequence>MFSLQRSFSVRPAALSSGHPYALNSSAPSCDIPFLEYRGVGPPQPTFGEPGDVYVDLTPGMYALYWRDRDHALGTRPGQWERWTALLLDKIPLHRYLIPHPWARSSQSSDVFLWVDPNGITWTSKDNLCASRVLMVQRNVGTPAPGRATSTEALVSDVLHKMLEVENTRRRSQNPDGDNRRSAGITQPPPDASHRPSSRPFFHPSGRSTPASIRTPMGGAGPSHRRLDHPNSPPPPAFAGPSRALSPIYSSPSSPVSTSRGSGPSSSNSPRFMNESPGDRLRRATEEMNKALHAEELMKQRFREKTRELARFKTQEKELMAMSYRHEKREMEFNAAIASAESKSAGELAKIQEALAAVQREGDAVRRELEVSVTRLKCSEEELAGAKKQIEGLRSYLDTLESGNIRLKEDLARAREE</sequence>